<evidence type="ECO:0000313" key="2">
    <source>
        <dbReference type="Proteomes" id="UP000615446"/>
    </source>
</evidence>
<dbReference type="Proteomes" id="UP000615446">
    <property type="component" value="Unassembled WGS sequence"/>
</dbReference>
<reference evidence="1" key="1">
    <citation type="submission" date="2019-10" db="EMBL/GenBank/DDBJ databases">
        <title>Conservation and host-specific expression of non-tandemly repeated heterogenous ribosome RNA gene in arbuscular mycorrhizal fungi.</title>
        <authorList>
            <person name="Maeda T."/>
            <person name="Kobayashi Y."/>
            <person name="Nakagawa T."/>
            <person name="Ezawa T."/>
            <person name="Yamaguchi K."/>
            <person name="Bino T."/>
            <person name="Nishimoto Y."/>
            <person name="Shigenobu S."/>
            <person name="Kawaguchi M."/>
        </authorList>
    </citation>
    <scope>NUCLEOTIDE SEQUENCE</scope>
    <source>
        <strain evidence="1">HR1</strain>
    </source>
</reference>
<name>A0A8H3QUB7_9GLOM</name>
<dbReference type="AlphaFoldDB" id="A0A8H3QUB7"/>
<organism evidence="1 2">
    <name type="scientific">Rhizophagus clarus</name>
    <dbReference type="NCBI Taxonomy" id="94130"/>
    <lineage>
        <taxon>Eukaryota</taxon>
        <taxon>Fungi</taxon>
        <taxon>Fungi incertae sedis</taxon>
        <taxon>Mucoromycota</taxon>
        <taxon>Glomeromycotina</taxon>
        <taxon>Glomeromycetes</taxon>
        <taxon>Glomerales</taxon>
        <taxon>Glomeraceae</taxon>
        <taxon>Rhizophagus</taxon>
    </lineage>
</organism>
<protein>
    <submittedName>
        <fullName evidence="1">Uncharacterized protein</fullName>
    </submittedName>
</protein>
<dbReference type="EMBL" id="BLAL01000206">
    <property type="protein sequence ID" value="GES91717.1"/>
    <property type="molecule type" value="Genomic_DNA"/>
</dbReference>
<dbReference type="OrthoDB" id="2305202at2759"/>
<gene>
    <name evidence="1" type="ORF">RCL2_001852000</name>
</gene>
<proteinExistence type="predicted"/>
<sequence>MDTIEIEKKNKNKDDPRLVLTINRKVQNHKIRKLGRKSGVATGNLLAIFINNPDIVNLVLLEIGDDDEMPALLFDWNGLGVNDTAIANCRNGEPL</sequence>
<comment type="caution">
    <text evidence="1">The sequence shown here is derived from an EMBL/GenBank/DDBJ whole genome shotgun (WGS) entry which is preliminary data.</text>
</comment>
<accession>A0A8H3QUB7</accession>
<evidence type="ECO:0000313" key="1">
    <source>
        <dbReference type="EMBL" id="GES91717.1"/>
    </source>
</evidence>